<dbReference type="Gene3D" id="1.20.1540.10">
    <property type="entry name" value="Rhomboid-like"/>
    <property type="match status" value="1"/>
</dbReference>
<protein>
    <submittedName>
        <fullName evidence="10">Rhomboid family protein</fullName>
    </submittedName>
</protein>
<keyword evidence="4" id="KW-0378">Hydrolase</keyword>
<evidence type="ECO:0000256" key="4">
    <source>
        <dbReference type="ARBA" id="ARBA00022801"/>
    </source>
</evidence>
<evidence type="ECO:0000256" key="6">
    <source>
        <dbReference type="ARBA" id="ARBA00023136"/>
    </source>
</evidence>
<dbReference type="Proteomes" id="UP000562929">
    <property type="component" value="Unassembled WGS sequence"/>
</dbReference>
<evidence type="ECO:0000256" key="3">
    <source>
        <dbReference type="ARBA" id="ARBA00022692"/>
    </source>
</evidence>
<feature type="transmembrane region" description="Helical" evidence="8">
    <location>
        <begin position="342"/>
        <end position="359"/>
    </location>
</feature>
<evidence type="ECO:0000256" key="7">
    <source>
        <dbReference type="SAM" id="MobiDB-lite"/>
    </source>
</evidence>
<feature type="transmembrane region" description="Helical" evidence="8">
    <location>
        <begin position="379"/>
        <end position="405"/>
    </location>
</feature>
<dbReference type="InterPro" id="IPR022764">
    <property type="entry name" value="Peptidase_S54_rhomboid_dom"/>
</dbReference>
<evidence type="ECO:0000256" key="8">
    <source>
        <dbReference type="SAM" id="Phobius"/>
    </source>
</evidence>
<feature type="compositionally biased region" description="Low complexity" evidence="7">
    <location>
        <begin position="47"/>
        <end position="58"/>
    </location>
</feature>
<dbReference type="PANTHER" id="PTHR43731">
    <property type="entry name" value="RHOMBOID PROTEASE"/>
    <property type="match status" value="1"/>
</dbReference>
<dbReference type="PANTHER" id="PTHR43731:SF14">
    <property type="entry name" value="PRESENILIN-ASSOCIATED RHOMBOID-LIKE PROTEIN, MITOCHONDRIAL"/>
    <property type="match status" value="1"/>
</dbReference>
<accession>A0A8H4VG48</accession>
<evidence type="ECO:0000313" key="11">
    <source>
        <dbReference type="Proteomes" id="UP000562929"/>
    </source>
</evidence>
<reference evidence="10 11" key="1">
    <citation type="journal article" date="2020" name="G3 (Bethesda)">
        <title>Genetic Underpinnings of Host Manipulation by Ophiocordyceps as Revealed by Comparative Transcriptomics.</title>
        <authorList>
            <person name="Will I."/>
            <person name="Das B."/>
            <person name="Trinh T."/>
            <person name="Brachmann A."/>
            <person name="Ohm R.A."/>
            <person name="de Bekker C."/>
        </authorList>
    </citation>
    <scope>NUCLEOTIDE SEQUENCE [LARGE SCALE GENOMIC DNA]</scope>
    <source>
        <strain evidence="10 11">EC05</strain>
    </source>
</reference>
<keyword evidence="11" id="KW-1185">Reference proteome</keyword>
<feature type="transmembrane region" description="Helical" evidence="8">
    <location>
        <begin position="417"/>
        <end position="436"/>
    </location>
</feature>
<evidence type="ECO:0000256" key="5">
    <source>
        <dbReference type="ARBA" id="ARBA00022989"/>
    </source>
</evidence>
<evidence type="ECO:0000313" key="10">
    <source>
        <dbReference type="EMBL" id="KAF4594658.1"/>
    </source>
</evidence>
<sequence length="554" mass="61851">MASLLCPRVSRVLLSPVSSSSFSWTMLLQAPCLPSRRRDEALRPRTRQQPQQQQISRRSLWSLTKKGERVVIRYEELPRDYRDSRGLAFWRRDLYLGEVRRIFGPDMDTDEGNRLLRILHGRRVAGTLEDPALSVHTARFTAQQLADGLAYLRKTVSVDEVLSAGLRAEDELKLMELEAEKKKPVEKQEAADKEEVREEETTTDGVYKPDPVYGRSILDEIRARNIAKRKAREKALEEERQAARTALGDGSVDVVPVTDGDSSRALSDRPREFRSAKLAKYYEEAQSPLKEPPRMTAWQRIMPSAAVALLTVGLLVGVCAVYEEPTAQYRLFREISASQATLATLVAINVAVFACWRVPPLWKTFNKYMILVVGKPRAAAVLTSVFSHISLVHLVLNMVPLWFVGTRLHDDLDRAEFLTLYVGCGVMGFLSSLVAYTMRGMLVVSTLGSSGATLGVLSAYLWEARREGFRMFGLPREGVHGVVLLGLLTAVQLGGLCRASKYKVDFVSHLMGMATGVAGMELIIRKREAAAAAARRNLGKPRPVEVERGTALKR</sequence>
<dbReference type="InterPro" id="IPR035952">
    <property type="entry name" value="Rhomboid-like_sf"/>
</dbReference>
<keyword evidence="5 8" id="KW-1133">Transmembrane helix</keyword>
<dbReference type="AlphaFoldDB" id="A0A8H4VG48"/>
<dbReference type="InterPro" id="IPR050925">
    <property type="entry name" value="Rhomboid_protease_S54"/>
</dbReference>
<feature type="compositionally biased region" description="Basic and acidic residues" evidence="7">
    <location>
        <begin position="181"/>
        <end position="200"/>
    </location>
</feature>
<dbReference type="Pfam" id="PF01694">
    <property type="entry name" value="Rhomboid"/>
    <property type="match status" value="1"/>
</dbReference>
<dbReference type="GO" id="GO:0004252">
    <property type="term" value="F:serine-type endopeptidase activity"/>
    <property type="evidence" value="ECO:0007669"/>
    <property type="project" value="InterPro"/>
</dbReference>
<feature type="transmembrane region" description="Helical" evidence="8">
    <location>
        <begin position="442"/>
        <end position="462"/>
    </location>
</feature>
<dbReference type="SUPFAM" id="SSF144091">
    <property type="entry name" value="Rhomboid-like"/>
    <property type="match status" value="1"/>
</dbReference>
<comment type="similarity">
    <text evidence="2">Belongs to the peptidase S54 family.</text>
</comment>
<proteinExistence type="inferred from homology"/>
<dbReference type="EMBL" id="JAACLJ010000001">
    <property type="protein sequence ID" value="KAF4594658.1"/>
    <property type="molecule type" value="Genomic_DNA"/>
</dbReference>
<dbReference type="GO" id="GO:0016020">
    <property type="term" value="C:membrane"/>
    <property type="evidence" value="ECO:0007669"/>
    <property type="project" value="UniProtKB-SubCell"/>
</dbReference>
<keyword evidence="6 8" id="KW-0472">Membrane</keyword>
<dbReference type="GO" id="GO:0006465">
    <property type="term" value="P:signal peptide processing"/>
    <property type="evidence" value="ECO:0007669"/>
    <property type="project" value="TreeGrafter"/>
</dbReference>
<feature type="transmembrane region" description="Helical" evidence="8">
    <location>
        <begin position="301"/>
        <end position="322"/>
    </location>
</feature>
<feature type="transmembrane region" description="Helical" evidence="8">
    <location>
        <begin position="474"/>
        <end position="494"/>
    </location>
</feature>
<dbReference type="OrthoDB" id="10260614at2759"/>
<evidence type="ECO:0000256" key="1">
    <source>
        <dbReference type="ARBA" id="ARBA00004141"/>
    </source>
</evidence>
<evidence type="ECO:0000259" key="9">
    <source>
        <dbReference type="Pfam" id="PF01694"/>
    </source>
</evidence>
<feature type="region of interest" description="Disordered" evidence="7">
    <location>
        <begin position="181"/>
        <end position="209"/>
    </location>
</feature>
<name>A0A8H4VG48_9HYPO</name>
<organism evidence="10 11">
    <name type="scientific">Ophiocordyceps camponoti-floridani</name>
    <dbReference type="NCBI Taxonomy" id="2030778"/>
    <lineage>
        <taxon>Eukaryota</taxon>
        <taxon>Fungi</taxon>
        <taxon>Dikarya</taxon>
        <taxon>Ascomycota</taxon>
        <taxon>Pezizomycotina</taxon>
        <taxon>Sordariomycetes</taxon>
        <taxon>Hypocreomycetidae</taxon>
        <taxon>Hypocreales</taxon>
        <taxon>Ophiocordycipitaceae</taxon>
        <taxon>Ophiocordyceps</taxon>
    </lineage>
</organism>
<feature type="region of interest" description="Disordered" evidence="7">
    <location>
        <begin position="38"/>
        <end position="58"/>
    </location>
</feature>
<gene>
    <name evidence="10" type="ORF">GQ602_000271</name>
</gene>
<keyword evidence="3 8" id="KW-0812">Transmembrane</keyword>
<comment type="subcellular location">
    <subcellularLocation>
        <location evidence="1">Membrane</location>
        <topology evidence="1">Multi-pass membrane protein</topology>
    </subcellularLocation>
</comment>
<feature type="domain" description="Peptidase S54 rhomboid" evidence="9">
    <location>
        <begin position="380"/>
        <end position="518"/>
    </location>
</feature>
<evidence type="ECO:0000256" key="2">
    <source>
        <dbReference type="ARBA" id="ARBA00009045"/>
    </source>
</evidence>
<comment type="caution">
    <text evidence="10">The sequence shown here is derived from an EMBL/GenBank/DDBJ whole genome shotgun (WGS) entry which is preliminary data.</text>
</comment>